<dbReference type="AlphaFoldDB" id="A0A3N4IY07"/>
<reference evidence="2 3" key="1">
    <citation type="journal article" date="2018" name="Nat. Ecol. Evol.">
        <title>Pezizomycetes genomes reveal the molecular basis of ectomycorrhizal truffle lifestyle.</title>
        <authorList>
            <person name="Murat C."/>
            <person name="Payen T."/>
            <person name="Noel B."/>
            <person name="Kuo A."/>
            <person name="Morin E."/>
            <person name="Chen J."/>
            <person name="Kohler A."/>
            <person name="Krizsan K."/>
            <person name="Balestrini R."/>
            <person name="Da Silva C."/>
            <person name="Montanini B."/>
            <person name="Hainaut M."/>
            <person name="Levati E."/>
            <person name="Barry K.W."/>
            <person name="Belfiori B."/>
            <person name="Cichocki N."/>
            <person name="Clum A."/>
            <person name="Dockter R.B."/>
            <person name="Fauchery L."/>
            <person name="Guy J."/>
            <person name="Iotti M."/>
            <person name="Le Tacon F."/>
            <person name="Lindquist E.A."/>
            <person name="Lipzen A."/>
            <person name="Malagnac F."/>
            <person name="Mello A."/>
            <person name="Molinier V."/>
            <person name="Miyauchi S."/>
            <person name="Poulain J."/>
            <person name="Riccioni C."/>
            <person name="Rubini A."/>
            <person name="Sitrit Y."/>
            <person name="Splivallo R."/>
            <person name="Traeger S."/>
            <person name="Wang M."/>
            <person name="Zifcakova L."/>
            <person name="Wipf D."/>
            <person name="Zambonelli A."/>
            <person name="Paolocci F."/>
            <person name="Nowrousian M."/>
            <person name="Ottonello S."/>
            <person name="Baldrian P."/>
            <person name="Spatafora J.W."/>
            <person name="Henrissat B."/>
            <person name="Nagy L.G."/>
            <person name="Aury J.M."/>
            <person name="Wincker P."/>
            <person name="Grigoriev I.V."/>
            <person name="Bonfante P."/>
            <person name="Martin F.M."/>
        </authorList>
    </citation>
    <scope>NUCLEOTIDE SEQUENCE [LARGE SCALE GENOMIC DNA]</scope>
    <source>
        <strain evidence="2 3">120613-1</strain>
    </source>
</reference>
<name>A0A3N4IY07_9PEZI</name>
<organism evidence="2 3">
    <name type="scientific">Choiromyces venosus 120613-1</name>
    <dbReference type="NCBI Taxonomy" id="1336337"/>
    <lineage>
        <taxon>Eukaryota</taxon>
        <taxon>Fungi</taxon>
        <taxon>Dikarya</taxon>
        <taxon>Ascomycota</taxon>
        <taxon>Pezizomycotina</taxon>
        <taxon>Pezizomycetes</taxon>
        <taxon>Pezizales</taxon>
        <taxon>Tuberaceae</taxon>
        <taxon>Choiromyces</taxon>
    </lineage>
</organism>
<feature type="region of interest" description="Disordered" evidence="1">
    <location>
        <begin position="72"/>
        <end position="114"/>
    </location>
</feature>
<keyword evidence="3" id="KW-1185">Reference proteome</keyword>
<protein>
    <submittedName>
        <fullName evidence="2">Uncharacterized protein</fullName>
    </submittedName>
</protein>
<dbReference type="Proteomes" id="UP000276215">
    <property type="component" value="Unassembled WGS sequence"/>
</dbReference>
<sequence length="129" mass="14783">MVGYLHKVLQVLRQKPPGQQQFDKIMIQYYIVGLTSQRLRDIAILTYLKTNSHESSQQVIKGIRQFATQLKIKGGKKASRSSNCHNSDSKSGEDSSSDNNSDSNSDSDNDKVYRYSKKYTWRSKKKMSK</sequence>
<proteinExistence type="predicted"/>
<dbReference type="EMBL" id="ML120506">
    <property type="protein sequence ID" value="RPA91053.1"/>
    <property type="molecule type" value="Genomic_DNA"/>
</dbReference>
<feature type="compositionally biased region" description="Low complexity" evidence="1">
    <location>
        <begin position="97"/>
        <end position="106"/>
    </location>
</feature>
<evidence type="ECO:0000313" key="2">
    <source>
        <dbReference type="EMBL" id="RPA91053.1"/>
    </source>
</evidence>
<evidence type="ECO:0000313" key="3">
    <source>
        <dbReference type="Proteomes" id="UP000276215"/>
    </source>
</evidence>
<dbReference type="OrthoDB" id="10616687at2759"/>
<accession>A0A3N4IY07</accession>
<evidence type="ECO:0000256" key="1">
    <source>
        <dbReference type="SAM" id="MobiDB-lite"/>
    </source>
</evidence>
<gene>
    <name evidence="2" type="ORF">L873DRAFT_1872391</name>
</gene>